<dbReference type="SUPFAM" id="SSF56712">
    <property type="entry name" value="Prokaryotic type I DNA topoisomerase"/>
    <property type="match status" value="1"/>
</dbReference>
<comment type="catalytic activity">
    <reaction evidence="1 8">
        <text>ATP-independent breakage of single-stranded DNA, followed by passage and rejoining.</text>
        <dbReference type="EC" id="5.6.2.1"/>
    </reaction>
</comment>
<dbReference type="GO" id="GO:0003677">
    <property type="term" value="F:DNA binding"/>
    <property type="evidence" value="ECO:0007669"/>
    <property type="project" value="UniProtKB-KW"/>
</dbReference>
<dbReference type="InterPro" id="IPR013824">
    <property type="entry name" value="Topo_IA_cen_sub1"/>
</dbReference>
<feature type="region of interest" description="Interaction with DNA" evidence="8">
    <location>
        <begin position="165"/>
        <end position="170"/>
    </location>
</feature>
<evidence type="ECO:0000256" key="7">
    <source>
        <dbReference type="ARBA" id="ARBA00023235"/>
    </source>
</evidence>
<comment type="similarity">
    <text evidence="2 8">Belongs to the type IA topoisomerase family.</text>
</comment>
<dbReference type="InterPro" id="IPR025589">
    <property type="entry name" value="Toprim_C_rpt"/>
</dbReference>
<dbReference type="AlphaFoldDB" id="A0A561PLU5"/>
<keyword evidence="5 8" id="KW-0799">Topoisomerase</keyword>
<dbReference type="GO" id="GO:0006265">
    <property type="term" value="P:DNA topological change"/>
    <property type="evidence" value="ECO:0007669"/>
    <property type="project" value="UniProtKB-UniRule"/>
</dbReference>
<dbReference type="Gene3D" id="2.70.20.10">
    <property type="entry name" value="Topoisomerase I, domain 3"/>
    <property type="match status" value="1"/>
</dbReference>
<dbReference type="RefSeq" id="WP_145671501.1">
    <property type="nucleotide sequence ID" value="NZ_VIWO01000006.1"/>
</dbReference>
<dbReference type="Pfam" id="PF01751">
    <property type="entry name" value="Toprim"/>
    <property type="match status" value="1"/>
</dbReference>
<dbReference type="PANTHER" id="PTHR42785">
    <property type="entry name" value="DNA TOPOISOMERASE, TYPE IA, CORE"/>
    <property type="match status" value="1"/>
</dbReference>
<dbReference type="PROSITE" id="PS52039">
    <property type="entry name" value="TOPO_IA_2"/>
    <property type="match status" value="1"/>
</dbReference>
<dbReference type="Pfam" id="PF13368">
    <property type="entry name" value="Toprim_C_rpt"/>
    <property type="match status" value="3"/>
</dbReference>
<accession>A0A561PLU5</accession>
<evidence type="ECO:0000256" key="6">
    <source>
        <dbReference type="ARBA" id="ARBA00023125"/>
    </source>
</evidence>
<gene>
    <name evidence="8" type="primary">topA</name>
    <name evidence="11" type="ORF">FHW36_106308</name>
</gene>
<comment type="subunit">
    <text evidence="8">Monomer.</text>
</comment>
<dbReference type="CDD" id="cd03363">
    <property type="entry name" value="TOPRIM_TopoIA_TopoI"/>
    <property type="match status" value="1"/>
</dbReference>
<evidence type="ECO:0000259" key="10">
    <source>
        <dbReference type="PROSITE" id="PS52039"/>
    </source>
</evidence>
<dbReference type="SMART" id="SM00493">
    <property type="entry name" value="TOPRIM"/>
    <property type="match status" value="1"/>
</dbReference>
<dbReference type="PRINTS" id="PR00417">
    <property type="entry name" value="PRTPISMRASEI"/>
</dbReference>
<dbReference type="CDD" id="cd00186">
    <property type="entry name" value="TOP1Ac"/>
    <property type="match status" value="1"/>
</dbReference>
<feature type="site" description="Interaction with DNA" evidence="8">
    <location>
        <position position="292"/>
    </location>
</feature>
<evidence type="ECO:0000256" key="4">
    <source>
        <dbReference type="ARBA" id="ARBA00022842"/>
    </source>
</evidence>
<dbReference type="InterPro" id="IPR023405">
    <property type="entry name" value="Topo_IA_core_domain"/>
</dbReference>
<dbReference type="InterPro" id="IPR013825">
    <property type="entry name" value="Topo_IA_cen_sub2"/>
</dbReference>
<dbReference type="EMBL" id="VIWO01000006">
    <property type="protein sequence ID" value="TWF39083.1"/>
    <property type="molecule type" value="Genomic_DNA"/>
</dbReference>
<proteinExistence type="inferred from homology"/>
<sequence>MAKNLVIVESPAKAKTIEKILGKDFEVKSCFGHIRDLEKDDMGIDIENNFKPKYVIPDDKEKVVKELKKLAKDTDEVWLATDEDREGEAISWHLCEVLNLDPKTTKRIVFHEITKPAIENAVQHPRKLDMDRVNAQQARRILDRIVGFEISPVLWRKMSMRNSLSAGRVQSVAVRLIVEREREINAFQTVSTFKVEAWFTGKDINGKSISFKAEGPGKFKTAEDAEKFLQECVGAAYTVKDIQVKPGKKSPAAPFTTSTLQQEASRKLGYSVSKTMLLAQKLYESGNITYMRTDSVNLSDTAITEIEKAIKGNFGEKYHQHRKFKNKNESAQEAHEAIRPTYMENATVDDSDTRKLYELIWKRTIASQMADAELEKTIAKIDISTNHDELTASGEVLKFDGFLKVYLEGHDDEDETEEQEGSLPPLAVKQSLDLKEMKATERFSRPAPRYTEASLVKKLEELGIGRPSTYAPTITTIQKRNYVEKRDKEGVKRDFRILILKADKISKLTEAENTGAEKSKLFPTDLGMIVTDFLNQYFNNVMDYGFTAKIEEEFDEIASGKKVWNKMLKEFYSPFHKDVENTLENAERVKGERPLGVDAASGKPVVARMGRYGPMIQIGSVEDEEKPRFAKLKATQSIETISMEEAMELFKLPRNLGLFEGTDVIINIGRFGPYAQHDKKFYSLKKEMDPYTVELDEVAPLIAEKRTAKDERTIKIFEKEKIQILKGPYGPYIKQGLKNYKIPKEKIETAADITLEEAKAIIEDVKANPPKKKAPPRKKKAE</sequence>
<evidence type="ECO:0000256" key="3">
    <source>
        <dbReference type="ARBA" id="ARBA00022723"/>
    </source>
</evidence>
<dbReference type="InterPro" id="IPR028612">
    <property type="entry name" value="Topoisom_1_IA"/>
</dbReference>
<feature type="domain" description="Topo IA-type catalytic" evidence="10">
    <location>
        <begin position="129"/>
        <end position="580"/>
    </location>
</feature>
<dbReference type="InterPro" id="IPR005733">
    <property type="entry name" value="TopoI_bac-type"/>
</dbReference>
<organism evidence="11 12">
    <name type="scientific">Chitinophaga polysaccharea</name>
    <dbReference type="NCBI Taxonomy" id="1293035"/>
    <lineage>
        <taxon>Bacteria</taxon>
        <taxon>Pseudomonadati</taxon>
        <taxon>Bacteroidota</taxon>
        <taxon>Chitinophagia</taxon>
        <taxon>Chitinophagales</taxon>
        <taxon>Chitinophagaceae</taxon>
        <taxon>Chitinophaga</taxon>
    </lineage>
</organism>
<dbReference type="Proteomes" id="UP000320811">
    <property type="component" value="Unassembled WGS sequence"/>
</dbReference>
<dbReference type="GO" id="GO:0003917">
    <property type="term" value="F:DNA topoisomerase type I (single strand cut, ATP-independent) activity"/>
    <property type="evidence" value="ECO:0007669"/>
    <property type="project" value="UniProtKB-UniRule"/>
</dbReference>
<feature type="active site" description="O-(5'-phospho-DNA)-tyrosine intermediate" evidence="8">
    <location>
        <position position="290"/>
    </location>
</feature>
<dbReference type="InterPro" id="IPR003602">
    <property type="entry name" value="Topo_IA_DNA-bd_dom"/>
</dbReference>
<dbReference type="HAMAP" id="MF_00952">
    <property type="entry name" value="Topoisom_1_prok"/>
    <property type="match status" value="1"/>
</dbReference>
<dbReference type="InterPro" id="IPR013826">
    <property type="entry name" value="Topo_IA_cen_sub3"/>
</dbReference>
<dbReference type="Gene3D" id="1.10.460.10">
    <property type="entry name" value="Topoisomerase I, domain 2"/>
    <property type="match status" value="2"/>
</dbReference>
<feature type="site" description="Interaction with DNA" evidence="8">
    <location>
        <position position="33"/>
    </location>
</feature>
<comment type="caution">
    <text evidence="8">Lacks conserved residue(s) required for the propagation of feature annotation.</text>
</comment>
<dbReference type="GO" id="GO:0046872">
    <property type="term" value="F:metal ion binding"/>
    <property type="evidence" value="ECO:0007669"/>
    <property type="project" value="UniProtKB-KW"/>
</dbReference>
<dbReference type="Gene3D" id="3.40.50.140">
    <property type="match status" value="1"/>
</dbReference>
<keyword evidence="7 8" id="KW-0413">Isomerase</keyword>
<evidence type="ECO:0000256" key="2">
    <source>
        <dbReference type="ARBA" id="ARBA00009446"/>
    </source>
</evidence>
<keyword evidence="6 8" id="KW-0238">DNA-binding</keyword>
<dbReference type="InterPro" id="IPR000380">
    <property type="entry name" value="Topo_IA"/>
</dbReference>
<feature type="site" description="Interaction with DNA" evidence="8">
    <location>
        <position position="139"/>
    </location>
</feature>
<dbReference type="OrthoDB" id="9804262at2"/>
<dbReference type="InterPro" id="IPR006171">
    <property type="entry name" value="TOPRIM_dom"/>
</dbReference>
<dbReference type="Gene3D" id="1.10.290.10">
    <property type="entry name" value="Topoisomerase I, domain 4"/>
    <property type="match status" value="1"/>
</dbReference>
<feature type="site" description="Interaction with DNA" evidence="8">
    <location>
        <position position="140"/>
    </location>
</feature>
<feature type="site" description="Interaction with DNA" evidence="8">
    <location>
        <position position="143"/>
    </location>
</feature>
<reference evidence="11 12" key="1">
    <citation type="submission" date="2019-06" db="EMBL/GenBank/DDBJ databases">
        <title>Sorghum-associated microbial communities from plants grown in Nebraska, USA.</title>
        <authorList>
            <person name="Schachtman D."/>
        </authorList>
    </citation>
    <scope>NUCLEOTIDE SEQUENCE [LARGE SCALE GENOMIC DNA]</scope>
    <source>
        <strain evidence="11 12">1209</strain>
    </source>
</reference>
<evidence type="ECO:0000256" key="1">
    <source>
        <dbReference type="ARBA" id="ARBA00000213"/>
    </source>
</evidence>
<name>A0A561PLU5_9BACT</name>
<dbReference type="InterPro" id="IPR013497">
    <property type="entry name" value="Topo_IA_cen"/>
</dbReference>
<evidence type="ECO:0000313" key="11">
    <source>
        <dbReference type="EMBL" id="TWF39083.1"/>
    </source>
</evidence>
<keyword evidence="12" id="KW-1185">Reference proteome</keyword>
<dbReference type="PROSITE" id="PS50880">
    <property type="entry name" value="TOPRIM"/>
    <property type="match status" value="1"/>
</dbReference>
<evidence type="ECO:0000313" key="12">
    <source>
        <dbReference type="Proteomes" id="UP000320811"/>
    </source>
</evidence>
<keyword evidence="3" id="KW-0479">Metal-binding</keyword>
<dbReference type="SMART" id="SM00436">
    <property type="entry name" value="TOP1Bc"/>
    <property type="match status" value="1"/>
</dbReference>
<evidence type="ECO:0000259" key="9">
    <source>
        <dbReference type="PROSITE" id="PS50880"/>
    </source>
</evidence>
<evidence type="ECO:0000256" key="5">
    <source>
        <dbReference type="ARBA" id="ARBA00023029"/>
    </source>
</evidence>
<protein>
    <recommendedName>
        <fullName evidence="8">DNA topoisomerase 1</fullName>
        <ecNumber evidence="8">5.6.2.1</ecNumber>
    </recommendedName>
    <alternativeName>
        <fullName evidence="8">DNA topoisomerase I</fullName>
    </alternativeName>
</protein>
<feature type="site" description="Interaction with DNA" evidence="8">
    <location>
        <position position="155"/>
    </location>
</feature>
<dbReference type="NCBIfam" id="TIGR01051">
    <property type="entry name" value="topA_bact"/>
    <property type="match status" value="1"/>
</dbReference>
<dbReference type="InterPro" id="IPR034149">
    <property type="entry name" value="TOPRIM_TopoI"/>
</dbReference>
<dbReference type="InterPro" id="IPR003601">
    <property type="entry name" value="Topo_IA_2"/>
</dbReference>
<comment type="function">
    <text evidence="8">Releases the supercoiling and torsional tension of DNA, which is introduced during the DNA replication and transcription, by transiently cleaving and rejoining one strand of the DNA duplex. Introduces a single-strand break via transesterification at a target site in duplex DNA. The scissile phosphodiester is attacked by the catalytic tyrosine of the enzyme, resulting in the formation of a DNA-(5'-phosphotyrosyl)-enzyme intermediate and the expulsion of a 3'-OH DNA strand. The free DNA strand then undergoes passage around the unbroken strand, thus removing DNA supercoils. Finally, in the religation step, the DNA 3'-OH attacks the covalent intermediate to expel the active-site tyrosine and restore the DNA phosphodiester backbone.</text>
</comment>
<feature type="site" description="Interaction with DNA" evidence="8">
    <location>
        <position position="480"/>
    </location>
</feature>
<dbReference type="PROSITE" id="PS00396">
    <property type="entry name" value="TOPO_IA_1"/>
    <property type="match status" value="1"/>
</dbReference>
<dbReference type="EC" id="5.6.2.1" evidence="8"/>
<dbReference type="PANTHER" id="PTHR42785:SF1">
    <property type="entry name" value="DNA TOPOISOMERASE"/>
    <property type="match status" value="1"/>
</dbReference>
<comment type="caution">
    <text evidence="11">The sequence shown here is derived from an EMBL/GenBank/DDBJ whole genome shotgun (WGS) entry which is preliminary data.</text>
</comment>
<feature type="domain" description="Toprim" evidence="9">
    <location>
        <begin position="3"/>
        <end position="113"/>
    </location>
</feature>
<dbReference type="SMART" id="SM00437">
    <property type="entry name" value="TOP1Ac"/>
    <property type="match status" value="1"/>
</dbReference>
<keyword evidence="4" id="KW-0460">Magnesium</keyword>
<evidence type="ECO:0000256" key="8">
    <source>
        <dbReference type="HAMAP-Rule" id="MF_00952"/>
    </source>
</evidence>
<dbReference type="InterPro" id="IPR023406">
    <property type="entry name" value="Topo_IA_AS"/>
</dbReference>
<dbReference type="Pfam" id="PF01131">
    <property type="entry name" value="Topoisom_bac"/>
    <property type="match status" value="2"/>
</dbReference>